<dbReference type="GO" id="GO:0005737">
    <property type="term" value="C:cytoplasm"/>
    <property type="evidence" value="ECO:0007669"/>
    <property type="project" value="TreeGrafter"/>
</dbReference>
<evidence type="ECO:0000313" key="1">
    <source>
        <dbReference type="EMBL" id="SNQ28680.1"/>
    </source>
</evidence>
<keyword evidence="1" id="KW-0378">Hydrolase</keyword>
<dbReference type="InterPro" id="IPR023214">
    <property type="entry name" value="HAD_sf"/>
</dbReference>
<dbReference type="NCBIfam" id="TIGR01488">
    <property type="entry name" value="HAD-SF-IB"/>
    <property type="match status" value="1"/>
</dbReference>
<keyword evidence="2" id="KW-1185">Reference proteome</keyword>
<evidence type="ECO:0000313" key="2">
    <source>
        <dbReference type="Proteomes" id="UP000243463"/>
    </source>
</evidence>
<accession>A0A217EEN9</accession>
<dbReference type="EMBL" id="FZLN01000001">
    <property type="protein sequence ID" value="SNQ28680.1"/>
    <property type="molecule type" value="Genomic_DNA"/>
</dbReference>
<dbReference type="Gene3D" id="3.40.50.1000">
    <property type="entry name" value="HAD superfamily/HAD-like"/>
    <property type="match status" value="1"/>
</dbReference>
<dbReference type="RefSeq" id="WP_088822714.1">
    <property type="nucleotide sequence ID" value="NZ_FZLN01000001.1"/>
</dbReference>
<dbReference type="GO" id="GO:0006564">
    <property type="term" value="P:L-serine biosynthetic process"/>
    <property type="evidence" value="ECO:0007669"/>
    <property type="project" value="TreeGrafter"/>
</dbReference>
<dbReference type="AlphaFoldDB" id="A0A217EEN9"/>
<dbReference type="SUPFAM" id="SSF56784">
    <property type="entry name" value="HAD-like"/>
    <property type="match status" value="1"/>
</dbReference>
<dbReference type="Pfam" id="PF12710">
    <property type="entry name" value="HAD"/>
    <property type="match status" value="1"/>
</dbReference>
<organism evidence="1 2">
    <name type="scientific">Acinetobacter apis</name>
    <dbReference type="NCBI Taxonomy" id="1229165"/>
    <lineage>
        <taxon>Bacteria</taxon>
        <taxon>Pseudomonadati</taxon>
        <taxon>Pseudomonadota</taxon>
        <taxon>Gammaproteobacteria</taxon>
        <taxon>Moraxellales</taxon>
        <taxon>Moraxellaceae</taxon>
        <taxon>Acinetobacter</taxon>
    </lineage>
</organism>
<dbReference type="GO" id="GO:0000287">
    <property type="term" value="F:magnesium ion binding"/>
    <property type="evidence" value="ECO:0007669"/>
    <property type="project" value="TreeGrafter"/>
</dbReference>
<sequence length="213" mass="23981">MAAVKKNIAFFDFDGTLYLKDSFTGFVFYVLGRRYVLKKGVFLLPWINKYYLGLYSPPDMRKLLFKAMFAQQKEAHVSQAGAQYAISLLADLDPKLLAQLRQHQALGHDVVLVSASLNIYLTPLAELLKMQLICTDVEVSKGLFTGHYATADCSGIEKKKRILQAYNLSDYDVIYAYGNSFEDQEMLALADCAYLVGRDTKLPILVTEPVLEV</sequence>
<gene>
    <name evidence="1" type="ORF">SAMN05444584_0605</name>
</gene>
<dbReference type="Proteomes" id="UP000243463">
    <property type="component" value="Unassembled WGS sequence"/>
</dbReference>
<dbReference type="PANTHER" id="PTHR43344">
    <property type="entry name" value="PHOSPHOSERINE PHOSPHATASE"/>
    <property type="match status" value="1"/>
</dbReference>
<dbReference type="InterPro" id="IPR050582">
    <property type="entry name" value="HAD-like_SerB"/>
</dbReference>
<dbReference type="PANTHER" id="PTHR43344:SF14">
    <property type="entry name" value="HAD-IB FAMILY HYDROLASE"/>
    <property type="match status" value="1"/>
</dbReference>
<protein>
    <submittedName>
        <fullName evidence="1">HAD-superfamily subfamily IB hydrolase, TIGR01490</fullName>
    </submittedName>
</protein>
<dbReference type="OrthoDB" id="9784466at2"/>
<dbReference type="GO" id="GO:0036424">
    <property type="term" value="F:L-phosphoserine phosphatase activity"/>
    <property type="evidence" value="ECO:0007669"/>
    <property type="project" value="TreeGrafter"/>
</dbReference>
<dbReference type="Gene3D" id="1.20.1440.100">
    <property type="entry name" value="SG protein - dephosphorylation function"/>
    <property type="match status" value="1"/>
</dbReference>
<proteinExistence type="predicted"/>
<name>A0A217EEN9_9GAMM</name>
<dbReference type="InterPro" id="IPR036412">
    <property type="entry name" value="HAD-like_sf"/>
</dbReference>
<reference evidence="2" key="1">
    <citation type="submission" date="2017-06" db="EMBL/GenBank/DDBJ databases">
        <authorList>
            <person name="Varghese N."/>
            <person name="Submissions S."/>
        </authorList>
    </citation>
    <scope>NUCLEOTIDE SEQUENCE [LARGE SCALE GENOMIC DNA]</scope>
    <source>
        <strain evidence="2">ANC 5114</strain>
    </source>
</reference>